<dbReference type="GO" id="GO:0031201">
    <property type="term" value="C:SNARE complex"/>
    <property type="evidence" value="ECO:0007669"/>
    <property type="project" value="TreeGrafter"/>
</dbReference>
<keyword evidence="7" id="KW-0175">Coiled coil</keyword>
<dbReference type="GO" id="GO:0012507">
    <property type="term" value="C:ER to Golgi transport vesicle membrane"/>
    <property type="evidence" value="ECO:0007669"/>
    <property type="project" value="TreeGrafter"/>
</dbReference>
<dbReference type="GO" id="GO:0006891">
    <property type="term" value="P:intra-Golgi vesicle-mediated transport"/>
    <property type="evidence" value="ECO:0007669"/>
    <property type="project" value="TreeGrafter"/>
</dbReference>
<dbReference type="GO" id="GO:0006886">
    <property type="term" value="P:intracellular protein transport"/>
    <property type="evidence" value="ECO:0007669"/>
    <property type="project" value="InterPro"/>
</dbReference>
<evidence type="ECO:0000256" key="5">
    <source>
        <dbReference type="ARBA" id="ARBA00022927"/>
    </source>
</evidence>
<dbReference type="GO" id="GO:0048280">
    <property type="term" value="P:vesicle fusion with Golgi apparatus"/>
    <property type="evidence" value="ECO:0007669"/>
    <property type="project" value="TreeGrafter"/>
</dbReference>
<dbReference type="PANTHER" id="PTHR21230">
    <property type="entry name" value="VESICLE TRANSPORT V-SNARE PROTEIN VTI1-RELATED"/>
    <property type="match status" value="1"/>
</dbReference>
<dbReference type="InterPro" id="IPR007705">
    <property type="entry name" value="Vesicle_trsprt_v-SNARE_N"/>
</dbReference>
<protein>
    <recommendedName>
        <fullName evidence="11">Vesicle transport v-SNARE N-terminal domain-containing protein</fullName>
    </recommendedName>
</protein>
<evidence type="ECO:0000256" key="2">
    <source>
        <dbReference type="ARBA" id="ARBA00006108"/>
    </source>
</evidence>
<dbReference type="GO" id="GO:0000149">
    <property type="term" value="F:SNARE binding"/>
    <property type="evidence" value="ECO:0007669"/>
    <property type="project" value="TreeGrafter"/>
</dbReference>
<evidence type="ECO:0000259" key="11">
    <source>
        <dbReference type="Pfam" id="PF05008"/>
    </source>
</evidence>
<dbReference type="Gene3D" id="1.20.5.110">
    <property type="match status" value="1"/>
</dbReference>
<dbReference type="CDD" id="cd15862">
    <property type="entry name" value="SNARE_Vti1"/>
    <property type="match status" value="1"/>
</dbReference>
<comment type="similarity">
    <text evidence="2">Belongs to the VTI1 family.</text>
</comment>
<sequence length="268" mass="30442">MDQTPTALFDSYEQDFRHIINSISEKLEGNGKNQLGDKRGCLLYLGRRNGWDSQGSRQTTMQMSKRRLERKKRLDREQRKAALRKVEIELDEADDIVSQLEVEIQGIPQSVKPPYSNRLRQAKADLTKYKKLSKDLHAAAARGDLLGSSRRALSPSSDDPYGQQDERNRLLRGTETLDDGSRRLQASTGLALETEVHGAEILRSLRGQREQIENSRNVLGEADTHIERATGTIKGMITQMYKQRVMFSAIGVFAVLLILLVLYFKLVR</sequence>
<dbReference type="SUPFAM" id="SSF47661">
    <property type="entry name" value="t-snare proteins"/>
    <property type="match status" value="1"/>
</dbReference>
<evidence type="ECO:0000256" key="1">
    <source>
        <dbReference type="ARBA" id="ARBA00004211"/>
    </source>
</evidence>
<feature type="transmembrane region" description="Helical" evidence="10">
    <location>
        <begin position="245"/>
        <end position="264"/>
    </location>
</feature>
<evidence type="ECO:0000256" key="7">
    <source>
        <dbReference type="ARBA" id="ARBA00023054"/>
    </source>
</evidence>
<dbReference type="Pfam" id="PF12352">
    <property type="entry name" value="V-SNARE_C"/>
    <property type="match status" value="1"/>
</dbReference>
<dbReference type="GO" id="GO:0031902">
    <property type="term" value="C:late endosome membrane"/>
    <property type="evidence" value="ECO:0007669"/>
    <property type="project" value="TreeGrafter"/>
</dbReference>
<dbReference type="SUPFAM" id="SSF58038">
    <property type="entry name" value="SNARE fusion complex"/>
    <property type="match status" value="1"/>
</dbReference>
<keyword evidence="6 10" id="KW-1133">Transmembrane helix</keyword>
<dbReference type="GO" id="GO:0005789">
    <property type="term" value="C:endoplasmic reticulum membrane"/>
    <property type="evidence" value="ECO:0007669"/>
    <property type="project" value="TreeGrafter"/>
</dbReference>
<evidence type="ECO:0000256" key="8">
    <source>
        <dbReference type="ARBA" id="ARBA00023136"/>
    </source>
</evidence>
<dbReference type="GO" id="GO:0005829">
    <property type="term" value="C:cytosol"/>
    <property type="evidence" value="ECO:0007669"/>
    <property type="project" value="GOC"/>
</dbReference>
<evidence type="ECO:0000256" key="6">
    <source>
        <dbReference type="ARBA" id="ARBA00022989"/>
    </source>
</evidence>
<feature type="region of interest" description="Disordered" evidence="9">
    <location>
        <begin position="52"/>
        <end position="76"/>
    </location>
</feature>
<dbReference type="GO" id="GO:0016236">
    <property type="term" value="P:macroautophagy"/>
    <property type="evidence" value="ECO:0007669"/>
    <property type="project" value="TreeGrafter"/>
</dbReference>
<keyword evidence="3" id="KW-0813">Transport</keyword>
<dbReference type="Gene3D" id="1.20.58.400">
    <property type="entry name" value="t-snare proteins"/>
    <property type="match status" value="1"/>
</dbReference>
<feature type="compositionally biased region" description="Polar residues" evidence="9">
    <location>
        <begin position="52"/>
        <end position="63"/>
    </location>
</feature>
<comment type="caution">
    <text evidence="12">The sequence shown here is derived from an EMBL/GenBank/DDBJ whole genome shotgun (WGS) entry which is preliminary data.</text>
</comment>
<comment type="subcellular location">
    <subcellularLocation>
        <location evidence="1">Membrane</location>
        <topology evidence="1">Single-pass type IV membrane protein</topology>
    </subcellularLocation>
</comment>
<dbReference type="PANTHER" id="PTHR21230:SF26">
    <property type="entry name" value="VESICLE TRANSPORT THROUGH INTERACTION WITH T-SNARES HOMOLOG 1A"/>
    <property type="match status" value="1"/>
</dbReference>
<evidence type="ECO:0000313" key="12">
    <source>
        <dbReference type="EMBL" id="KAF5309447.1"/>
    </source>
</evidence>
<keyword evidence="8 10" id="KW-0472">Membrane</keyword>
<dbReference type="AlphaFoldDB" id="A0A8H5ER62"/>
<dbReference type="GO" id="GO:0042147">
    <property type="term" value="P:retrograde transport, endosome to Golgi"/>
    <property type="evidence" value="ECO:0007669"/>
    <property type="project" value="TreeGrafter"/>
</dbReference>
<keyword evidence="13" id="KW-1185">Reference proteome</keyword>
<dbReference type="Pfam" id="PF05008">
    <property type="entry name" value="V-SNARE"/>
    <property type="match status" value="1"/>
</dbReference>
<organism evidence="12 13">
    <name type="scientific">Psilocybe cf. subviscida</name>
    <dbReference type="NCBI Taxonomy" id="2480587"/>
    <lineage>
        <taxon>Eukaryota</taxon>
        <taxon>Fungi</taxon>
        <taxon>Dikarya</taxon>
        <taxon>Basidiomycota</taxon>
        <taxon>Agaricomycotina</taxon>
        <taxon>Agaricomycetes</taxon>
        <taxon>Agaricomycetidae</taxon>
        <taxon>Agaricales</taxon>
        <taxon>Agaricineae</taxon>
        <taxon>Strophariaceae</taxon>
        <taxon>Psilocybe</taxon>
    </lineage>
</organism>
<evidence type="ECO:0000313" key="13">
    <source>
        <dbReference type="Proteomes" id="UP000567179"/>
    </source>
</evidence>
<reference evidence="12 13" key="1">
    <citation type="journal article" date="2020" name="ISME J.">
        <title>Uncovering the hidden diversity of litter-decomposition mechanisms in mushroom-forming fungi.</title>
        <authorList>
            <person name="Floudas D."/>
            <person name="Bentzer J."/>
            <person name="Ahren D."/>
            <person name="Johansson T."/>
            <person name="Persson P."/>
            <person name="Tunlid A."/>
        </authorList>
    </citation>
    <scope>NUCLEOTIDE SEQUENCE [LARGE SCALE GENOMIC DNA]</scope>
    <source>
        <strain evidence="12 13">CBS 101986</strain>
    </source>
</reference>
<evidence type="ECO:0000256" key="4">
    <source>
        <dbReference type="ARBA" id="ARBA00022692"/>
    </source>
</evidence>
<evidence type="ECO:0000256" key="10">
    <source>
        <dbReference type="SAM" id="Phobius"/>
    </source>
</evidence>
<evidence type="ECO:0000256" key="3">
    <source>
        <dbReference type="ARBA" id="ARBA00022448"/>
    </source>
</evidence>
<evidence type="ECO:0000256" key="9">
    <source>
        <dbReference type="SAM" id="MobiDB-lite"/>
    </source>
</evidence>
<dbReference type="EMBL" id="JAACJJ010000059">
    <property type="protein sequence ID" value="KAF5309447.1"/>
    <property type="molecule type" value="Genomic_DNA"/>
</dbReference>
<dbReference type="GO" id="GO:0005484">
    <property type="term" value="F:SNAP receptor activity"/>
    <property type="evidence" value="ECO:0007669"/>
    <property type="project" value="TreeGrafter"/>
</dbReference>
<dbReference type="Proteomes" id="UP000567179">
    <property type="component" value="Unassembled WGS sequence"/>
</dbReference>
<name>A0A8H5ER62_9AGAR</name>
<dbReference type="OrthoDB" id="430637at2759"/>
<dbReference type="GO" id="GO:0005794">
    <property type="term" value="C:Golgi apparatus"/>
    <property type="evidence" value="ECO:0007669"/>
    <property type="project" value="TreeGrafter"/>
</dbReference>
<dbReference type="GO" id="GO:0006896">
    <property type="term" value="P:Golgi to vacuole transport"/>
    <property type="evidence" value="ECO:0007669"/>
    <property type="project" value="TreeGrafter"/>
</dbReference>
<keyword evidence="5" id="KW-0653">Protein transport</keyword>
<dbReference type="FunFam" id="1.20.5.110:FF:000002">
    <property type="entry name" value="Vesicle transport through interaction with t-SNAREsB"/>
    <property type="match status" value="1"/>
</dbReference>
<gene>
    <name evidence="12" type="ORF">D9619_012476</name>
</gene>
<feature type="domain" description="Vesicle transport v-SNARE N-terminal" evidence="11">
    <location>
        <begin position="59"/>
        <end position="134"/>
    </location>
</feature>
<keyword evidence="4 10" id="KW-0812">Transmembrane</keyword>
<feature type="region of interest" description="Disordered" evidence="9">
    <location>
        <begin position="147"/>
        <end position="178"/>
    </location>
</feature>
<proteinExistence type="inferred from homology"/>
<accession>A0A8H5ER62</accession>
<dbReference type="InterPro" id="IPR010989">
    <property type="entry name" value="SNARE"/>
</dbReference>
<dbReference type="InterPro" id="IPR038407">
    <property type="entry name" value="v-SNARE_N_sf"/>
</dbReference>